<comment type="cofactor">
    <cofactor evidence="7">
        <name>Zn(2+)</name>
        <dbReference type="ChEBI" id="CHEBI:29105"/>
    </cofactor>
    <text evidence="7">Binds 1 zinc ion per subunit.</text>
</comment>
<keyword evidence="6 7" id="KW-0030">Aminoacyl-tRNA synthetase</keyword>
<evidence type="ECO:0000256" key="7">
    <source>
        <dbReference type="HAMAP-Rule" id="MF_01428"/>
    </source>
</evidence>
<dbReference type="GO" id="GO:0005524">
    <property type="term" value="F:ATP binding"/>
    <property type="evidence" value="ECO:0007669"/>
    <property type="project" value="UniProtKB-KW"/>
</dbReference>
<dbReference type="GO" id="GO:0005829">
    <property type="term" value="C:cytosol"/>
    <property type="evidence" value="ECO:0007669"/>
    <property type="project" value="TreeGrafter"/>
</dbReference>
<keyword evidence="5 7" id="KW-0067">ATP-binding</keyword>
<feature type="domain" description="Glutamyl/glutaminyl-tRNA synthetase class Ib catalytic" evidence="9">
    <location>
        <begin position="3"/>
        <end position="235"/>
    </location>
</feature>
<comment type="caution">
    <text evidence="10">The sequence shown here is derived from an EMBL/GenBank/DDBJ whole genome shotgun (WGS) entry which is preliminary data.</text>
</comment>
<evidence type="ECO:0000313" key="10">
    <source>
        <dbReference type="EMBL" id="ROO30410.1"/>
    </source>
</evidence>
<sequence length="294" mass="31559">MGRYAPTPSGPLHLGSLLAATASYVDARAHGGAWLLRIDDLDAARTVAGASEDIIATLRRFGFEWDGDILYQSQRHGAHAKAIASLLATGRAFRCACTRREQSGGPEGLEGPIYPGTCRRGMPAGRRARSTRLRVADVTVTCPDAIQGRYTQRLARDVGDFVLGRVEGHAAYQLATVVDDAWQGVTHVVRGADLLSSAPRQMYLAEMLDLAAPVYAHIPVLVDDQGRKLSKSTGALGLADDALGPQLVRCLSLLGQRPLATLACRTPAAILRWAIDHWSREAVPRLDALIVPQG</sequence>
<dbReference type="InterPro" id="IPR014729">
    <property type="entry name" value="Rossmann-like_a/b/a_fold"/>
</dbReference>
<protein>
    <recommendedName>
        <fullName evidence="7">Glutamyl-Q tRNA(Asp) synthetase</fullName>
        <shortName evidence="7">Glu-Q-RSs</shortName>
        <ecNumber evidence="7">6.1.1.-</ecNumber>
    </recommendedName>
</protein>
<comment type="similarity">
    <text evidence="7">Belongs to the class-I aminoacyl-tRNA synthetase family. GluQ subfamily.</text>
</comment>
<dbReference type="EC" id="6.1.1.-" evidence="7"/>
<gene>
    <name evidence="7" type="primary">gluQ</name>
    <name evidence="10" type="ORF">SAOR_00790</name>
</gene>
<dbReference type="InterPro" id="IPR000924">
    <property type="entry name" value="Glu/Gln-tRNA-synth"/>
</dbReference>
<comment type="function">
    <text evidence="7">Catalyzes the tRNA-independent activation of glutamate in presence of ATP and the subsequent transfer of glutamate onto a tRNA(Asp). Glutamate is transferred on the 2-amino-5-(4,5-dihydroxy-2-cyclopenten-1-yl) moiety of the queuosine in the wobble position of the QUC anticodon.</text>
</comment>
<feature type="binding site" evidence="7">
    <location>
        <position position="97"/>
    </location>
    <ligand>
        <name>Zn(2+)</name>
        <dbReference type="ChEBI" id="CHEBI:29105"/>
    </ligand>
</feature>
<dbReference type="GO" id="GO:0006400">
    <property type="term" value="P:tRNA modification"/>
    <property type="evidence" value="ECO:0007669"/>
    <property type="project" value="InterPro"/>
</dbReference>
<dbReference type="AlphaFoldDB" id="A0A423PXU2"/>
<organism evidence="10 11">
    <name type="scientific">Salinisphaera orenii MK-B5</name>
    <dbReference type="NCBI Taxonomy" id="856730"/>
    <lineage>
        <taxon>Bacteria</taxon>
        <taxon>Pseudomonadati</taxon>
        <taxon>Pseudomonadota</taxon>
        <taxon>Gammaproteobacteria</taxon>
        <taxon>Salinisphaerales</taxon>
        <taxon>Salinisphaeraceae</taxon>
        <taxon>Salinisphaera</taxon>
    </lineage>
</organism>
<evidence type="ECO:0000256" key="4">
    <source>
        <dbReference type="ARBA" id="ARBA00022833"/>
    </source>
</evidence>
<feature type="binding site" evidence="7">
    <location>
        <position position="39"/>
    </location>
    <ligand>
        <name>L-glutamate</name>
        <dbReference type="ChEBI" id="CHEBI:29985"/>
    </ligand>
</feature>
<evidence type="ECO:0000313" key="11">
    <source>
        <dbReference type="Proteomes" id="UP000283993"/>
    </source>
</evidence>
<dbReference type="InterPro" id="IPR020058">
    <property type="entry name" value="Glu/Gln-tRNA-synth_Ib_cat-dom"/>
</dbReference>
<feature type="binding site" evidence="7">
    <location>
        <position position="95"/>
    </location>
    <ligand>
        <name>Zn(2+)</name>
        <dbReference type="ChEBI" id="CHEBI:29105"/>
    </ligand>
</feature>
<dbReference type="NCBIfam" id="TIGR03838">
    <property type="entry name" value="queuosine_YadB"/>
    <property type="match status" value="1"/>
</dbReference>
<dbReference type="PANTHER" id="PTHR43311">
    <property type="entry name" value="GLUTAMATE--TRNA LIGASE"/>
    <property type="match status" value="1"/>
</dbReference>
<name>A0A423PXU2_9GAMM</name>
<dbReference type="InterPro" id="IPR022380">
    <property type="entry name" value="Glu-Q_tRNA(Asp)_Synthase"/>
</dbReference>
<keyword evidence="2 7" id="KW-0479">Metal-binding</keyword>
<dbReference type="SUPFAM" id="SSF52374">
    <property type="entry name" value="Nucleotidylyl transferase"/>
    <property type="match status" value="1"/>
</dbReference>
<dbReference type="Proteomes" id="UP000283993">
    <property type="component" value="Unassembled WGS sequence"/>
</dbReference>
<evidence type="ECO:0000256" key="5">
    <source>
        <dbReference type="ARBA" id="ARBA00022840"/>
    </source>
</evidence>
<dbReference type="NCBIfam" id="NF004314">
    <property type="entry name" value="PRK05710.1-3"/>
    <property type="match status" value="1"/>
</dbReference>
<feature type="binding site" evidence="7">
    <location>
        <position position="118"/>
    </location>
    <ligand>
        <name>Zn(2+)</name>
        <dbReference type="ChEBI" id="CHEBI:29105"/>
    </ligand>
</feature>
<dbReference type="Pfam" id="PF00749">
    <property type="entry name" value="tRNA-synt_1c"/>
    <property type="match status" value="1"/>
</dbReference>
<keyword evidence="11" id="KW-1185">Reference proteome</keyword>
<keyword evidence="8" id="KW-0648">Protein biosynthesis</keyword>
<dbReference type="InterPro" id="IPR049940">
    <property type="entry name" value="GluQ/Sye"/>
</dbReference>
<evidence type="ECO:0000256" key="6">
    <source>
        <dbReference type="ARBA" id="ARBA00023146"/>
    </source>
</evidence>
<dbReference type="Gene3D" id="3.40.50.620">
    <property type="entry name" value="HUPs"/>
    <property type="match status" value="1"/>
</dbReference>
<dbReference type="GO" id="GO:0006424">
    <property type="term" value="P:glutamyl-tRNA aminoacylation"/>
    <property type="evidence" value="ECO:0007669"/>
    <property type="project" value="InterPro"/>
</dbReference>
<keyword evidence="1 7" id="KW-0436">Ligase</keyword>
<feature type="binding site" evidence="7">
    <location>
        <position position="114"/>
    </location>
    <ligand>
        <name>Zn(2+)</name>
        <dbReference type="ChEBI" id="CHEBI:29105"/>
    </ligand>
</feature>
<dbReference type="HAMAP" id="MF_01428">
    <property type="entry name" value="Glu_Q_tRNA_synth"/>
    <property type="match status" value="1"/>
</dbReference>
<dbReference type="EMBL" id="AYKH01000001">
    <property type="protein sequence ID" value="ROO30410.1"/>
    <property type="molecule type" value="Genomic_DNA"/>
</dbReference>
<feature type="binding site" evidence="7">
    <location>
        <position position="231"/>
    </location>
    <ligand>
        <name>ATP</name>
        <dbReference type="ChEBI" id="CHEBI:30616"/>
    </ligand>
</feature>
<dbReference type="PRINTS" id="PR00987">
    <property type="entry name" value="TRNASYNTHGLU"/>
</dbReference>
<feature type="short sequence motif" description="'KMSKS' region" evidence="7">
    <location>
        <begin position="228"/>
        <end position="232"/>
    </location>
</feature>
<keyword evidence="4 7" id="KW-0862">Zinc</keyword>
<dbReference type="GO" id="GO:0008270">
    <property type="term" value="F:zinc ion binding"/>
    <property type="evidence" value="ECO:0007669"/>
    <property type="project" value="UniProtKB-UniRule"/>
</dbReference>
<feature type="short sequence motif" description="'HIGH' region" evidence="7">
    <location>
        <begin position="6"/>
        <end position="16"/>
    </location>
</feature>
<evidence type="ECO:0000256" key="8">
    <source>
        <dbReference type="RuleBase" id="RU363037"/>
    </source>
</evidence>
<dbReference type="PANTHER" id="PTHR43311:SF1">
    <property type="entry name" value="GLUTAMYL-Q TRNA(ASP) SYNTHETASE"/>
    <property type="match status" value="1"/>
</dbReference>
<keyword evidence="3 7" id="KW-0547">Nucleotide-binding</keyword>
<evidence type="ECO:0000256" key="3">
    <source>
        <dbReference type="ARBA" id="ARBA00022741"/>
    </source>
</evidence>
<feature type="binding site" evidence="7">
    <location>
        <begin position="3"/>
        <end position="7"/>
    </location>
    <ligand>
        <name>L-glutamate</name>
        <dbReference type="ChEBI" id="CHEBI:29985"/>
    </ligand>
</feature>
<evidence type="ECO:0000259" key="9">
    <source>
        <dbReference type="Pfam" id="PF00749"/>
    </source>
</evidence>
<dbReference type="GO" id="GO:0004818">
    <property type="term" value="F:glutamate-tRNA ligase activity"/>
    <property type="evidence" value="ECO:0007669"/>
    <property type="project" value="TreeGrafter"/>
</dbReference>
<feature type="binding site" evidence="7">
    <location>
        <position position="172"/>
    </location>
    <ligand>
        <name>L-glutamate</name>
        <dbReference type="ChEBI" id="CHEBI:29985"/>
    </ligand>
</feature>
<evidence type="ECO:0000256" key="1">
    <source>
        <dbReference type="ARBA" id="ARBA00022598"/>
    </source>
</evidence>
<reference evidence="10 11" key="1">
    <citation type="submission" date="2013-10" db="EMBL/GenBank/DDBJ databases">
        <title>Salinisphaera orenii MK-B5 Genome Sequencing.</title>
        <authorList>
            <person name="Lai Q."/>
            <person name="Li C."/>
            <person name="Shao Z."/>
        </authorList>
    </citation>
    <scope>NUCLEOTIDE SEQUENCE [LARGE SCALE GENOMIC DNA]</scope>
    <source>
        <strain evidence="10 11">MK-B5</strain>
    </source>
</reference>
<accession>A0A423PXU2</accession>
<evidence type="ECO:0000256" key="2">
    <source>
        <dbReference type="ARBA" id="ARBA00022723"/>
    </source>
</evidence>
<feature type="binding site" evidence="7">
    <location>
        <position position="190"/>
    </location>
    <ligand>
        <name>L-glutamate</name>
        <dbReference type="ChEBI" id="CHEBI:29985"/>
    </ligand>
</feature>
<proteinExistence type="inferred from homology"/>